<accession>A0AAV0RSU3</accession>
<comment type="caution">
    <text evidence="1">The sequence shown here is derived from an EMBL/GenBank/DDBJ whole genome shotgun (WGS) entry which is preliminary data.</text>
</comment>
<dbReference type="GO" id="GO:0004805">
    <property type="term" value="F:trehalose-phosphatase activity"/>
    <property type="evidence" value="ECO:0007669"/>
    <property type="project" value="TreeGrafter"/>
</dbReference>
<dbReference type="PANTHER" id="PTHR10788:SF113">
    <property type="entry name" value="TREHALOSE 6-PHOSPHATE PHOSPHATASE"/>
    <property type="match status" value="1"/>
</dbReference>
<keyword evidence="2" id="KW-1185">Reference proteome</keyword>
<evidence type="ECO:0000313" key="1">
    <source>
        <dbReference type="EMBL" id="CAI0560689.1"/>
    </source>
</evidence>
<dbReference type="Gene3D" id="3.40.50.2000">
    <property type="entry name" value="Glycogen Phosphorylase B"/>
    <property type="match status" value="2"/>
</dbReference>
<dbReference type="GO" id="GO:0005992">
    <property type="term" value="P:trehalose biosynthetic process"/>
    <property type="evidence" value="ECO:0007669"/>
    <property type="project" value="InterPro"/>
</dbReference>
<dbReference type="Pfam" id="PF00982">
    <property type="entry name" value="Glyco_transf_20"/>
    <property type="match status" value="1"/>
</dbReference>
<reference evidence="1" key="1">
    <citation type="submission" date="2022-08" db="EMBL/GenBank/DDBJ databases">
        <authorList>
            <person name="Gutierrez-Valencia J."/>
        </authorList>
    </citation>
    <scope>NUCLEOTIDE SEQUENCE</scope>
</reference>
<dbReference type="EMBL" id="CAMGYJ010000011">
    <property type="protein sequence ID" value="CAI0560689.1"/>
    <property type="molecule type" value="Genomic_DNA"/>
</dbReference>
<dbReference type="GO" id="GO:0005829">
    <property type="term" value="C:cytosol"/>
    <property type="evidence" value="ECO:0007669"/>
    <property type="project" value="TreeGrafter"/>
</dbReference>
<name>A0AAV0RSU3_9ROSI</name>
<dbReference type="AlphaFoldDB" id="A0AAV0RSU3"/>
<evidence type="ECO:0000313" key="2">
    <source>
        <dbReference type="Proteomes" id="UP001154282"/>
    </source>
</evidence>
<dbReference type="SUPFAM" id="SSF53756">
    <property type="entry name" value="UDP-Glycosyltransferase/glycogen phosphorylase"/>
    <property type="match status" value="1"/>
</dbReference>
<organism evidence="1 2">
    <name type="scientific">Linum tenue</name>
    <dbReference type="NCBI Taxonomy" id="586396"/>
    <lineage>
        <taxon>Eukaryota</taxon>
        <taxon>Viridiplantae</taxon>
        <taxon>Streptophyta</taxon>
        <taxon>Embryophyta</taxon>
        <taxon>Tracheophyta</taxon>
        <taxon>Spermatophyta</taxon>
        <taxon>Magnoliopsida</taxon>
        <taxon>eudicotyledons</taxon>
        <taxon>Gunneridae</taxon>
        <taxon>Pentapetalae</taxon>
        <taxon>rosids</taxon>
        <taxon>fabids</taxon>
        <taxon>Malpighiales</taxon>
        <taxon>Linaceae</taxon>
        <taxon>Linum</taxon>
    </lineage>
</organism>
<proteinExistence type="predicted"/>
<gene>
    <name evidence="1" type="ORF">LITE_LOCUS49780</name>
</gene>
<dbReference type="Proteomes" id="UP001154282">
    <property type="component" value="Unassembled WGS sequence"/>
</dbReference>
<dbReference type="InterPro" id="IPR001830">
    <property type="entry name" value="Glyco_trans_20"/>
</dbReference>
<dbReference type="PANTHER" id="PTHR10788">
    <property type="entry name" value="TREHALOSE-6-PHOSPHATE SYNTHASE"/>
    <property type="match status" value="1"/>
</dbReference>
<sequence length="130" mass="15111">MESTAEAMNEAISMSDNEKQLRHEKHYRYVSSHDVAYWSRSFFQDLERACKDHFRRRCWGIGLSFGFRVVALDPNFRKLSIDAIVSAYLRSKKRAILLDYDGTVMPQTSINKSPSQEKLGIAAEHGYYLR</sequence>
<protein>
    <submittedName>
        <fullName evidence="1">Uncharacterized protein</fullName>
    </submittedName>
</protein>